<evidence type="ECO:0000256" key="6">
    <source>
        <dbReference type="ARBA" id="ARBA00048785"/>
    </source>
</evidence>
<keyword evidence="4 7" id="KW-0686">Riboflavin biosynthesis</keyword>
<dbReference type="HAMAP" id="MF_00178">
    <property type="entry name" value="Lumazine_synth"/>
    <property type="match status" value="1"/>
</dbReference>
<dbReference type="InterPro" id="IPR036467">
    <property type="entry name" value="LS/RS_sf"/>
</dbReference>
<dbReference type="NCBIfam" id="TIGR00114">
    <property type="entry name" value="lumazine-synth"/>
    <property type="match status" value="1"/>
</dbReference>
<dbReference type="PANTHER" id="PTHR21058">
    <property type="entry name" value="6,7-DIMETHYL-8-RIBITYLLUMAZINE SYNTHASE DMRL SYNTHASE LUMAZINE SYNTHASE"/>
    <property type="match status" value="1"/>
</dbReference>
<dbReference type="EMBL" id="JAGETV010000001">
    <property type="protein sequence ID" value="MBO1926050.1"/>
    <property type="molecule type" value="Genomic_DNA"/>
</dbReference>
<evidence type="ECO:0000256" key="1">
    <source>
        <dbReference type="ARBA" id="ARBA00004917"/>
    </source>
</evidence>
<evidence type="ECO:0000256" key="3">
    <source>
        <dbReference type="ARBA" id="ARBA00012664"/>
    </source>
</evidence>
<comment type="subunit">
    <text evidence="7">Forms an icosahedral capsid composed of 60 subunits, arranged as a dodecamer of pentamers.</text>
</comment>
<evidence type="ECO:0000313" key="8">
    <source>
        <dbReference type="EMBL" id="MBO1926050.1"/>
    </source>
</evidence>
<dbReference type="RefSeq" id="WP_208146239.1">
    <property type="nucleotide sequence ID" value="NZ_JAGETV010000001.1"/>
</dbReference>
<evidence type="ECO:0000256" key="2">
    <source>
        <dbReference type="ARBA" id="ARBA00007424"/>
    </source>
</evidence>
<dbReference type="GO" id="GO:0000906">
    <property type="term" value="F:6,7-dimethyl-8-ribityllumazine synthase activity"/>
    <property type="evidence" value="ECO:0007669"/>
    <property type="project" value="UniProtKB-EC"/>
</dbReference>
<dbReference type="SUPFAM" id="SSF52121">
    <property type="entry name" value="Lumazine synthase"/>
    <property type="match status" value="1"/>
</dbReference>
<organism evidence="8 9">
    <name type="scientific">Thiomicrorhabdus marina</name>
    <dbReference type="NCBI Taxonomy" id="2818442"/>
    <lineage>
        <taxon>Bacteria</taxon>
        <taxon>Pseudomonadati</taxon>
        <taxon>Pseudomonadota</taxon>
        <taxon>Gammaproteobacteria</taxon>
        <taxon>Thiotrichales</taxon>
        <taxon>Piscirickettsiaceae</taxon>
        <taxon>Thiomicrorhabdus</taxon>
    </lineage>
</organism>
<dbReference type="NCBIfam" id="NF000812">
    <property type="entry name" value="PRK00061.1-4"/>
    <property type="match status" value="1"/>
</dbReference>
<feature type="binding site" evidence="7">
    <location>
        <position position="127"/>
    </location>
    <ligand>
        <name>(2S)-2-hydroxy-3-oxobutyl phosphate</name>
        <dbReference type="ChEBI" id="CHEBI:58830"/>
    </ligand>
</feature>
<feature type="binding site" evidence="7">
    <location>
        <begin position="85"/>
        <end position="86"/>
    </location>
    <ligand>
        <name>(2S)-2-hydroxy-3-oxobutyl phosphate</name>
        <dbReference type="ChEBI" id="CHEBI:58830"/>
    </ligand>
</feature>
<comment type="caution">
    <text evidence="8">The sequence shown here is derived from an EMBL/GenBank/DDBJ whole genome shotgun (WGS) entry which is preliminary data.</text>
</comment>
<dbReference type="Pfam" id="PF00885">
    <property type="entry name" value="DMRL_synthase"/>
    <property type="match status" value="1"/>
</dbReference>
<dbReference type="InterPro" id="IPR002180">
    <property type="entry name" value="LS/RS"/>
</dbReference>
<gene>
    <name evidence="8" type="primary">ribE</name>
    <name evidence="7" type="synonym">ribH</name>
    <name evidence="8" type="ORF">J3998_00550</name>
</gene>
<dbReference type="CDD" id="cd09209">
    <property type="entry name" value="Lumazine_synthase-I"/>
    <property type="match status" value="1"/>
</dbReference>
<feature type="active site" description="Proton donor" evidence="7">
    <location>
        <position position="88"/>
    </location>
</feature>
<name>A0ABS3Q2K7_9GAMM</name>
<feature type="binding site" evidence="7">
    <location>
        <begin position="80"/>
        <end position="82"/>
    </location>
    <ligand>
        <name>5-amino-6-(D-ribitylamino)uracil</name>
        <dbReference type="ChEBI" id="CHEBI:15934"/>
    </ligand>
</feature>
<feature type="binding site" evidence="7">
    <location>
        <position position="113"/>
    </location>
    <ligand>
        <name>5-amino-6-(D-ribitylamino)uracil</name>
        <dbReference type="ChEBI" id="CHEBI:15934"/>
    </ligand>
</feature>
<dbReference type="Proteomes" id="UP000664835">
    <property type="component" value="Unassembled WGS sequence"/>
</dbReference>
<reference evidence="8 9" key="1">
    <citation type="submission" date="2021-03" db="EMBL/GenBank/DDBJ databases">
        <title>Thiomicrorhabdus sp.nov.,novel sulfur-oxidizing bacteria isolated from coastal sediment.</title>
        <authorList>
            <person name="Liu X."/>
        </authorList>
    </citation>
    <scope>NUCLEOTIDE SEQUENCE [LARGE SCALE GENOMIC DNA]</scope>
    <source>
        <strain evidence="8 9">6S2-11</strain>
    </source>
</reference>
<evidence type="ECO:0000256" key="4">
    <source>
        <dbReference type="ARBA" id="ARBA00022619"/>
    </source>
</evidence>
<comment type="similarity">
    <text evidence="2 7">Belongs to the DMRL synthase family.</text>
</comment>
<comment type="pathway">
    <text evidence="1 7">Cofactor biosynthesis; riboflavin biosynthesis; riboflavin from 2-hydroxy-3-oxobutyl phosphate and 5-amino-6-(D-ribitylamino)uracil: step 1/2.</text>
</comment>
<evidence type="ECO:0000256" key="7">
    <source>
        <dbReference type="HAMAP-Rule" id="MF_00178"/>
    </source>
</evidence>
<proteinExistence type="inferred from homology"/>
<comment type="function">
    <text evidence="7">Catalyzes the formation of 6,7-dimethyl-8-ribityllumazine by condensation of 5-amino-6-(D-ribitylamino)uracil with 3,4-dihydroxy-2-butanone 4-phosphate. This is the penultimate step in the biosynthesis of riboflavin.</text>
</comment>
<accession>A0ABS3Q2K7</accession>
<dbReference type="EC" id="2.5.1.78" evidence="3 7"/>
<dbReference type="Gene3D" id="3.40.50.960">
    <property type="entry name" value="Lumazine/riboflavin synthase"/>
    <property type="match status" value="1"/>
</dbReference>
<keyword evidence="5 7" id="KW-0808">Transferase</keyword>
<evidence type="ECO:0000313" key="9">
    <source>
        <dbReference type="Proteomes" id="UP000664835"/>
    </source>
</evidence>
<feature type="binding site" evidence="7">
    <location>
        <begin position="56"/>
        <end position="58"/>
    </location>
    <ligand>
        <name>5-amino-6-(D-ribitylamino)uracil</name>
        <dbReference type="ChEBI" id="CHEBI:15934"/>
    </ligand>
</feature>
<feature type="binding site" evidence="7">
    <location>
        <position position="22"/>
    </location>
    <ligand>
        <name>5-amino-6-(D-ribitylamino)uracil</name>
        <dbReference type="ChEBI" id="CHEBI:15934"/>
    </ligand>
</feature>
<dbReference type="InterPro" id="IPR034964">
    <property type="entry name" value="LS"/>
</dbReference>
<dbReference type="PANTHER" id="PTHR21058:SF0">
    <property type="entry name" value="6,7-DIMETHYL-8-RIBITYLLUMAZINE SYNTHASE"/>
    <property type="match status" value="1"/>
</dbReference>
<evidence type="ECO:0000256" key="5">
    <source>
        <dbReference type="ARBA" id="ARBA00022679"/>
    </source>
</evidence>
<protein>
    <recommendedName>
        <fullName evidence="3 7">6,7-dimethyl-8-ribityllumazine synthase</fullName>
        <shortName evidence="7">DMRL synthase</shortName>
        <shortName evidence="7">LS</shortName>
        <shortName evidence="7">Lumazine synthase</shortName>
        <ecNumber evidence="3 7">2.5.1.78</ecNumber>
    </recommendedName>
</protein>
<sequence>MKMIEGNLSAQDMKIGFVVTRWNSFVVDHLVKGSIETIERHGGSAENITQVMVPGSFEVPLAVEKMAASGNYDAIVALGAVIQGGTPHFDYVAGEAVKGISQVMLKHGVPVAFGILTVNSIEQAIERSGTKMGNKGEEATLAAIEMVNVLKQI</sequence>
<keyword evidence="9" id="KW-1185">Reference proteome</keyword>
<comment type="catalytic activity">
    <reaction evidence="6 7">
        <text>(2S)-2-hydroxy-3-oxobutyl phosphate + 5-amino-6-(D-ribitylamino)uracil = 6,7-dimethyl-8-(1-D-ribityl)lumazine + phosphate + 2 H2O + H(+)</text>
        <dbReference type="Rhea" id="RHEA:26152"/>
        <dbReference type="ChEBI" id="CHEBI:15377"/>
        <dbReference type="ChEBI" id="CHEBI:15378"/>
        <dbReference type="ChEBI" id="CHEBI:15934"/>
        <dbReference type="ChEBI" id="CHEBI:43474"/>
        <dbReference type="ChEBI" id="CHEBI:58201"/>
        <dbReference type="ChEBI" id="CHEBI:58830"/>
        <dbReference type="EC" id="2.5.1.78"/>
    </reaction>
</comment>